<comment type="caution">
    <text evidence="10">The sequence shown here is derived from an EMBL/GenBank/DDBJ whole genome shotgun (WGS) entry which is preliminary data.</text>
</comment>
<dbReference type="PANTHER" id="PTHR13481:SF0">
    <property type="entry name" value="SREBP REGULATING GENE PROTEIN"/>
    <property type="match status" value="1"/>
</dbReference>
<keyword evidence="3" id="KW-1133">Transmembrane helix</keyword>
<feature type="non-terminal residue" evidence="10">
    <location>
        <position position="162"/>
    </location>
</feature>
<keyword evidence="6" id="KW-0325">Glycoprotein</keyword>
<comment type="similarity">
    <text evidence="7">Belongs to the SPRING family.</text>
</comment>
<keyword evidence="2" id="KW-0812">Transmembrane</keyword>
<evidence type="ECO:0000256" key="1">
    <source>
        <dbReference type="ARBA" id="ARBA00004194"/>
    </source>
</evidence>
<dbReference type="AlphaFoldDB" id="A0A1Y3AWG1"/>
<keyword evidence="11" id="KW-1185">Reference proteome</keyword>
<feature type="region of interest" description="Disordered" evidence="9">
    <location>
        <begin position="44"/>
        <end position="68"/>
    </location>
</feature>
<accession>A0A1Y3AWG1</accession>
<name>A0A1Y3AWG1_EURMA</name>
<evidence type="ECO:0000313" key="11">
    <source>
        <dbReference type="Proteomes" id="UP000194236"/>
    </source>
</evidence>
<evidence type="ECO:0000256" key="8">
    <source>
        <dbReference type="ARBA" id="ARBA00023485"/>
    </source>
</evidence>
<keyword evidence="4" id="KW-0333">Golgi apparatus</keyword>
<keyword evidence="5" id="KW-0472">Membrane</keyword>
<dbReference type="OrthoDB" id="70142at2759"/>
<gene>
    <name evidence="10" type="ORF">BLA29_010836</name>
</gene>
<dbReference type="PANTHER" id="PTHR13481">
    <property type="entry name" value="SREBP REGULATING GENE PROTEIN"/>
    <property type="match status" value="1"/>
</dbReference>
<evidence type="ECO:0000256" key="2">
    <source>
        <dbReference type="ARBA" id="ARBA00022692"/>
    </source>
</evidence>
<comment type="subcellular location">
    <subcellularLocation>
        <location evidence="1">Golgi apparatus membrane</location>
        <topology evidence="1">Single-pass membrane protein</topology>
    </subcellularLocation>
</comment>
<organism evidence="10 11">
    <name type="scientific">Euroglyphus maynei</name>
    <name type="common">Mayne's house dust mite</name>
    <dbReference type="NCBI Taxonomy" id="6958"/>
    <lineage>
        <taxon>Eukaryota</taxon>
        <taxon>Metazoa</taxon>
        <taxon>Ecdysozoa</taxon>
        <taxon>Arthropoda</taxon>
        <taxon>Chelicerata</taxon>
        <taxon>Arachnida</taxon>
        <taxon>Acari</taxon>
        <taxon>Acariformes</taxon>
        <taxon>Sarcoptiformes</taxon>
        <taxon>Astigmata</taxon>
        <taxon>Psoroptidia</taxon>
        <taxon>Analgoidea</taxon>
        <taxon>Pyroglyphidae</taxon>
        <taxon>Pyroglyphinae</taxon>
        <taxon>Euroglyphus</taxon>
    </lineage>
</organism>
<sequence>MNKNSISDHSTIIVNEVEQDDVDHEMNDDDGFSSLRRQHRLKETKSNLEDDAQINRPSLNIDNNDHSLDSSTTRAKHLAMTISEIKCRNSVQGKLLITDDRGRVCQRQHITLNGCCDDRHFETKKFVCDTCQANKCCEIYEHCVSCCMAPENRDHLNGMING</sequence>
<evidence type="ECO:0000256" key="9">
    <source>
        <dbReference type="SAM" id="MobiDB-lite"/>
    </source>
</evidence>
<evidence type="ECO:0000313" key="10">
    <source>
        <dbReference type="EMBL" id="OTF72840.1"/>
    </source>
</evidence>
<evidence type="ECO:0000256" key="3">
    <source>
        <dbReference type="ARBA" id="ARBA00022989"/>
    </source>
</evidence>
<protein>
    <recommendedName>
        <fullName evidence="8">SREBP regulating gene protein</fullName>
    </recommendedName>
</protein>
<proteinExistence type="inferred from homology"/>
<reference evidence="10 11" key="1">
    <citation type="submission" date="2017-03" db="EMBL/GenBank/DDBJ databases">
        <title>Genome Survey of Euroglyphus maynei.</title>
        <authorList>
            <person name="Arlian L.G."/>
            <person name="Morgan M.S."/>
            <person name="Rider S.D."/>
        </authorList>
    </citation>
    <scope>NUCLEOTIDE SEQUENCE [LARGE SCALE GENOMIC DNA]</scope>
    <source>
        <strain evidence="10">Arlian Lab</strain>
        <tissue evidence="10">Whole body</tissue>
    </source>
</reference>
<dbReference type="EMBL" id="MUJZ01054358">
    <property type="protein sequence ID" value="OTF72840.1"/>
    <property type="molecule type" value="Genomic_DNA"/>
</dbReference>
<dbReference type="Proteomes" id="UP000194236">
    <property type="component" value="Unassembled WGS sequence"/>
</dbReference>
<evidence type="ECO:0000256" key="4">
    <source>
        <dbReference type="ARBA" id="ARBA00023034"/>
    </source>
</evidence>
<dbReference type="Pfam" id="PF10218">
    <property type="entry name" value="SPRING1"/>
    <property type="match status" value="1"/>
</dbReference>
<dbReference type="GO" id="GO:0000139">
    <property type="term" value="C:Golgi membrane"/>
    <property type="evidence" value="ECO:0007669"/>
    <property type="project" value="UniProtKB-SubCell"/>
</dbReference>
<evidence type="ECO:0000256" key="7">
    <source>
        <dbReference type="ARBA" id="ARBA00023461"/>
    </source>
</evidence>
<dbReference type="InterPro" id="IPR019352">
    <property type="entry name" value="SPRING1"/>
</dbReference>
<evidence type="ECO:0000256" key="6">
    <source>
        <dbReference type="ARBA" id="ARBA00023180"/>
    </source>
</evidence>
<dbReference type="GO" id="GO:2000640">
    <property type="term" value="P:positive regulation of SREBP signaling pathway"/>
    <property type="evidence" value="ECO:0007669"/>
    <property type="project" value="InterPro"/>
</dbReference>
<evidence type="ECO:0000256" key="5">
    <source>
        <dbReference type="ARBA" id="ARBA00023136"/>
    </source>
</evidence>